<evidence type="ECO:0000313" key="1">
    <source>
        <dbReference type="EMBL" id="QOY53511.1"/>
    </source>
</evidence>
<accession>A0A7S7LY50</accession>
<evidence type="ECO:0000313" key="2">
    <source>
        <dbReference type="Proteomes" id="UP000593994"/>
    </source>
</evidence>
<name>A0A7S7LY50_9BACT</name>
<keyword evidence="2" id="KW-1185">Reference proteome</keyword>
<proteinExistence type="predicted"/>
<gene>
    <name evidence="1" type="ORF">HUE88_12555</name>
</gene>
<organism evidence="1 2">
    <name type="scientific">Candidatus Sulfurimonas baltica</name>
    <dbReference type="NCBI Taxonomy" id="2740404"/>
    <lineage>
        <taxon>Bacteria</taxon>
        <taxon>Pseudomonadati</taxon>
        <taxon>Campylobacterota</taxon>
        <taxon>Epsilonproteobacteria</taxon>
        <taxon>Campylobacterales</taxon>
        <taxon>Sulfurimonadaceae</taxon>
        <taxon>Sulfurimonas</taxon>
    </lineage>
</organism>
<dbReference type="KEGG" id="sbal:HUE88_12555"/>
<sequence length="114" mass="13106">MMQGVDGEFNLVLYNDENLNFSQSFRALPRSNDIVLLKDVFFAHQDQKMLLKLSYLSLANTANIIIMEKKGIMDIEALKAMLEEFEFRAPNDIDIVDGYDLVMAKKMHMWGNGL</sequence>
<dbReference type="Proteomes" id="UP000593994">
    <property type="component" value="Chromosome"/>
</dbReference>
<reference evidence="1 2" key="1">
    <citation type="submission" date="2020-05" db="EMBL/GenBank/DDBJ databases">
        <title>Sulfurimonas marisnigri, sp. nov., and Sulfurimonas baltica, sp. nov., manganese oxide reducing chemolithoautotrophs of the class Epsilonproteobacteria isolated from the pelagic redoxclines of the Black and Baltic Seas and emended description of the genus Sulfurimonas.</title>
        <authorList>
            <person name="Henkel J.V."/>
            <person name="Laudan C."/>
            <person name="Werner J."/>
            <person name="Neu T."/>
            <person name="Plewe S."/>
            <person name="Sproer C."/>
            <person name="Bunk B."/>
            <person name="Schulz-Vogt H.N."/>
        </authorList>
    </citation>
    <scope>NUCLEOTIDE SEQUENCE [LARGE SCALE GENOMIC DNA]</scope>
    <source>
        <strain evidence="1 2">GD2</strain>
    </source>
</reference>
<dbReference type="EMBL" id="CP054492">
    <property type="protein sequence ID" value="QOY53511.1"/>
    <property type="molecule type" value="Genomic_DNA"/>
</dbReference>
<dbReference type="AlphaFoldDB" id="A0A7S7LY50"/>
<protein>
    <submittedName>
        <fullName evidence="1">Uncharacterized protein</fullName>
    </submittedName>
</protein>